<evidence type="ECO:0000313" key="2">
    <source>
        <dbReference type="Proteomes" id="UP000315289"/>
    </source>
</evidence>
<keyword evidence="2" id="KW-1185">Reference proteome</keyword>
<comment type="caution">
    <text evidence="1">The sequence shown here is derived from an EMBL/GenBank/DDBJ whole genome shotgun (WGS) entry which is preliminary data.</text>
</comment>
<organism evidence="1 2">
    <name type="scientific">Candidatus Nitrosocosmicus arcticus</name>
    <dbReference type="NCBI Taxonomy" id="2035267"/>
    <lineage>
        <taxon>Archaea</taxon>
        <taxon>Nitrososphaerota</taxon>
        <taxon>Nitrososphaeria</taxon>
        <taxon>Nitrososphaerales</taxon>
        <taxon>Nitrososphaeraceae</taxon>
        <taxon>Candidatus Nitrosocosmicus</taxon>
    </lineage>
</organism>
<dbReference type="EMBL" id="VOAH01000009">
    <property type="protein sequence ID" value="TVP40212.1"/>
    <property type="molecule type" value="Genomic_DNA"/>
</dbReference>
<dbReference type="AlphaFoldDB" id="A0A557SUD5"/>
<name>A0A557SUD5_9ARCH</name>
<sequence length="355" mass="39250">MQMNRKKTVNKITVFFLITMLGVSALQVNQLIGMAFAQSENWYVGKGVKPDTHYTYEIKNADTNQGQPFTMTIYFKEYNETGKYWVAPTFVVDQGKVINGTLYLSDLDLTALGTSPIPPEMTQYRSAYATTLTWLSAFVSKPGQSLSSPSWGKIAAIGGSEIRPSGSAKVTTPAGTFDTTAISYHKGVDNHIYVNKDMPYPVKAETFADVTSGKPPIQYAFELKATGIGQPPIPASQVQIPVPPLNIQTPRGTYNVQLLWEPVEIKAGNDTQFGAIFTDDKNNIVDRVTYGYKVMDGNRTVIDEFKNQRATEGIGQFTYKFDTQGEKYLQITLETATGENLGMFVESATFLLLVQ</sequence>
<dbReference type="Proteomes" id="UP000315289">
    <property type="component" value="Unassembled WGS sequence"/>
</dbReference>
<protein>
    <submittedName>
        <fullName evidence="1">Uncharacterized protein</fullName>
    </submittedName>
</protein>
<evidence type="ECO:0000313" key="1">
    <source>
        <dbReference type="EMBL" id="TVP40212.1"/>
    </source>
</evidence>
<gene>
    <name evidence="1" type="ORF">NARC_90118</name>
</gene>
<reference evidence="1 2" key="1">
    <citation type="journal article" date="2019" name="Front. Microbiol.">
        <title>Ammonia Oxidation by the Arctic Terrestrial Thaumarchaeote Candidatus Nitrosocosmicus arcticus Is Stimulated by Increasing Temperatures.</title>
        <authorList>
            <person name="Alves R.J.E."/>
            <person name="Kerou M."/>
            <person name="Zappe A."/>
            <person name="Bittner R."/>
            <person name="Abby S.S."/>
            <person name="Schmidt H.A."/>
            <person name="Pfeifer K."/>
            <person name="Schleper C."/>
        </authorList>
    </citation>
    <scope>NUCLEOTIDE SEQUENCE [LARGE SCALE GENOMIC DNA]</scope>
    <source>
        <strain evidence="1 2">Kfb</strain>
    </source>
</reference>
<accession>A0A557SUD5</accession>
<proteinExistence type="predicted"/>